<evidence type="ECO:0000256" key="1">
    <source>
        <dbReference type="ARBA" id="ARBA00001974"/>
    </source>
</evidence>
<reference evidence="8 9" key="1">
    <citation type="submission" date="2017-10" db="EMBL/GenBank/DDBJ databases">
        <title>Comparative genomics in systemic dimorphic fungi from Ajellomycetaceae.</title>
        <authorList>
            <person name="Munoz J.F."/>
            <person name="Mcewen J.G."/>
            <person name="Clay O.K."/>
            <person name="Cuomo C.A."/>
        </authorList>
    </citation>
    <scope>NUCLEOTIDE SEQUENCE [LARGE SCALE GENOMIC DNA]</scope>
    <source>
        <strain evidence="8 9">UAMH4076</strain>
    </source>
</reference>
<dbReference type="EMBL" id="PDND01000050">
    <property type="protein sequence ID" value="PGH33988.1"/>
    <property type="molecule type" value="Genomic_DNA"/>
</dbReference>
<evidence type="ECO:0000256" key="3">
    <source>
        <dbReference type="ARBA" id="ARBA00022630"/>
    </source>
</evidence>
<evidence type="ECO:0000259" key="7">
    <source>
        <dbReference type="PROSITE" id="PS00624"/>
    </source>
</evidence>
<name>A0A2B7ZLD8_9EURO</name>
<dbReference type="GO" id="GO:0050660">
    <property type="term" value="F:flavin adenine dinucleotide binding"/>
    <property type="evidence" value="ECO:0007669"/>
    <property type="project" value="InterPro"/>
</dbReference>
<feature type="binding site" evidence="6">
    <location>
        <position position="236"/>
    </location>
    <ligand>
        <name>FAD</name>
        <dbReference type="ChEBI" id="CHEBI:57692"/>
    </ligand>
</feature>
<dbReference type="Pfam" id="PF00732">
    <property type="entry name" value="GMC_oxred_N"/>
    <property type="match status" value="1"/>
</dbReference>
<accession>A0A2B7ZLD8</accession>
<dbReference type="SUPFAM" id="SSF51905">
    <property type="entry name" value="FAD/NAD(P)-binding domain"/>
    <property type="match status" value="1"/>
</dbReference>
<evidence type="ECO:0000256" key="2">
    <source>
        <dbReference type="ARBA" id="ARBA00010790"/>
    </source>
</evidence>
<evidence type="ECO:0000256" key="6">
    <source>
        <dbReference type="PIRSR" id="PIRSR000137-2"/>
    </source>
</evidence>
<dbReference type="PROSITE" id="PS00624">
    <property type="entry name" value="GMC_OXRED_2"/>
    <property type="match status" value="1"/>
</dbReference>
<feature type="domain" description="Glucose-methanol-choline oxidoreductase N-terminal" evidence="7">
    <location>
        <begin position="276"/>
        <end position="290"/>
    </location>
</feature>
<keyword evidence="4 6" id="KW-0274">FAD</keyword>
<dbReference type="InterPro" id="IPR000172">
    <property type="entry name" value="GMC_OxRdtase_N"/>
</dbReference>
<sequence>MSRPDVDIIIIGGGTAGLVLAARLSENSKLQVLVLEAGQDQTGDPRVQIPALWPALVATDSDWRFITEPQVALNGKQIPQPQGRLLGGSSAINGMAFIANSKANIDAWGALGNVGWDWETISPYYKKTFSLTLPSEGKITELGLEYVDMNVCGSDGPIQASFPDALVDPIAHAWVESLKGLGYPMKSDPFTGEGFGGYTNAASIDPVTKTRSYSANAYYLPVKERSNLHVVTGAQVNRVILERSVDGEITATDAEYTKDGQTVIVKAQREVIVAAGAYNSPKILELSGIGSPALLSQLGIPMLVDNPNVGENLQDHALVGLSYEVQDFINTKDDLMRQVPEVLGAAMQDYQTKQFGPFTVGGNYSSALLPLSDFSHPETGAQELERVLALTLLKDPSDLFATDLSNFVRSLLRNPHEATGGYFTYPAQSDFTGSGVDAEEIASRFPENYITICVSLLQPLSRGTCHIVSANPAEAPQIDPRYLSHPADLDILARHARFIDTIAISQPIASMLKHEGKRSPGAPPDLRAVSLDEVKNYVRSACKSTFHPTSTCAMMPREKGGVVDARLRVWGVNKLRVVDASVIPIVPRGNSQSAVYAVAERAADLILQDLKGSD</sequence>
<evidence type="ECO:0000313" key="8">
    <source>
        <dbReference type="EMBL" id="PGH33988.1"/>
    </source>
</evidence>
<dbReference type="Gene3D" id="3.50.50.60">
    <property type="entry name" value="FAD/NAD(P)-binding domain"/>
    <property type="match status" value="1"/>
</dbReference>
<dbReference type="Proteomes" id="UP000226031">
    <property type="component" value="Unassembled WGS sequence"/>
</dbReference>
<proteinExistence type="inferred from homology"/>
<dbReference type="InterPro" id="IPR007867">
    <property type="entry name" value="GMC_OxRtase_C"/>
</dbReference>
<keyword evidence="3" id="KW-0285">Flavoprotein</keyword>
<keyword evidence="5" id="KW-0560">Oxidoreductase</keyword>
<organism evidence="8 9">
    <name type="scientific">[Emmonsia] crescens</name>
    <dbReference type="NCBI Taxonomy" id="73230"/>
    <lineage>
        <taxon>Eukaryota</taxon>
        <taxon>Fungi</taxon>
        <taxon>Dikarya</taxon>
        <taxon>Ascomycota</taxon>
        <taxon>Pezizomycotina</taxon>
        <taxon>Eurotiomycetes</taxon>
        <taxon>Eurotiomycetidae</taxon>
        <taxon>Onygenales</taxon>
        <taxon>Ajellomycetaceae</taxon>
        <taxon>Emergomyces</taxon>
    </lineage>
</organism>
<dbReference type="Gene3D" id="3.30.560.10">
    <property type="entry name" value="Glucose Oxidase, domain 3"/>
    <property type="match status" value="1"/>
</dbReference>
<evidence type="ECO:0000313" key="9">
    <source>
        <dbReference type="Proteomes" id="UP000226031"/>
    </source>
</evidence>
<dbReference type="PIRSF" id="PIRSF000137">
    <property type="entry name" value="Alcohol_oxidase"/>
    <property type="match status" value="1"/>
</dbReference>
<dbReference type="VEuPathDB" id="FungiDB:EMCG_03867"/>
<keyword evidence="9" id="KW-1185">Reference proteome</keyword>
<dbReference type="AlphaFoldDB" id="A0A2B7ZLD8"/>
<dbReference type="PANTHER" id="PTHR11552:SF201">
    <property type="entry name" value="GLUCOSE-METHANOL-CHOLINE OXIDOREDUCTASE N-TERMINAL DOMAIN-CONTAINING PROTEIN"/>
    <property type="match status" value="1"/>
</dbReference>
<dbReference type="InterPro" id="IPR012132">
    <property type="entry name" value="GMC_OxRdtase"/>
</dbReference>
<evidence type="ECO:0000256" key="4">
    <source>
        <dbReference type="ARBA" id="ARBA00022827"/>
    </source>
</evidence>
<dbReference type="GO" id="GO:0016614">
    <property type="term" value="F:oxidoreductase activity, acting on CH-OH group of donors"/>
    <property type="evidence" value="ECO:0007669"/>
    <property type="project" value="InterPro"/>
</dbReference>
<dbReference type="STRING" id="73230.A0A2B7ZLD8"/>
<gene>
    <name evidence="8" type="ORF">GX50_03225</name>
</gene>
<evidence type="ECO:0000256" key="5">
    <source>
        <dbReference type="ARBA" id="ARBA00023002"/>
    </source>
</evidence>
<dbReference type="PANTHER" id="PTHR11552">
    <property type="entry name" value="GLUCOSE-METHANOL-CHOLINE GMC OXIDOREDUCTASE"/>
    <property type="match status" value="1"/>
</dbReference>
<comment type="similarity">
    <text evidence="2">Belongs to the GMC oxidoreductase family.</text>
</comment>
<comment type="cofactor">
    <cofactor evidence="1 6">
        <name>FAD</name>
        <dbReference type="ChEBI" id="CHEBI:57692"/>
    </cofactor>
</comment>
<dbReference type="SUPFAM" id="SSF54373">
    <property type="entry name" value="FAD-linked reductases, C-terminal domain"/>
    <property type="match status" value="1"/>
</dbReference>
<dbReference type="Pfam" id="PF05199">
    <property type="entry name" value="GMC_oxred_C"/>
    <property type="match status" value="1"/>
</dbReference>
<comment type="caution">
    <text evidence="8">The sequence shown here is derived from an EMBL/GenBank/DDBJ whole genome shotgun (WGS) entry which is preliminary data.</text>
</comment>
<protein>
    <recommendedName>
        <fullName evidence="7">Glucose-methanol-choline oxidoreductase N-terminal domain-containing protein</fullName>
    </recommendedName>
</protein>
<dbReference type="InterPro" id="IPR036188">
    <property type="entry name" value="FAD/NAD-bd_sf"/>
</dbReference>